<dbReference type="InterPro" id="IPR004107">
    <property type="entry name" value="Integrase_SAM-like_N"/>
</dbReference>
<dbReference type="PANTHER" id="PTHR30629:SF2">
    <property type="entry name" value="PROPHAGE INTEGRASE INTS-RELATED"/>
    <property type="match status" value="1"/>
</dbReference>
<evidence type="ECO:0000256" key="1">
    <source>
        <dbReference type="ARBA" id="ARBA00008857"/>
    </source>
</evidence>
<evidence type="ECO:0000256" key="6">
    <source>
        <dbReference type="SAM" id="MobiDB-lite"/>
    </source>
</evidence>
<dbReference type="EMBL" id="CP109495">
    <property type="protein sequence ID" value="WUX54094.1"/>
    <property type="molecule type" value="Genomic_DNA"/>
</dbReference>
<dbReference type="Proteomes" id="UP001432209">
    <property type="component" value="Chromosome"/>
</dbReference>
<evidence type="ECO:0000256" key="3">
    <source>
        <dbReference type="ARBA" id="ARBA00023125"/>
    </source>
</evidence>
<reference evidence="9" key="1">
    <citation type="submission" date="2022-10" db="EMBL/GenBank/DDBJ databases">
        <title>The complete genomes of actinobacterial strains from the NBC collection.</title>
        <authorList>
            <person name="Joergensen T.S."/>
            <person name="Alvarez Arevalo M."/>
            <person name="Sterndorff E.B."/>
            <person name="Faurdal D."/>
            <person name="Vuksanovic O."/>
            <person name="Mourched A.-S."/>
            <person name="Charusanti P."/>
            <person name="Shaw S."/>
            <person name="Blin K."/>
            <person name="Weber T."/>
        </authorList>
    </citation>
    <scope>NUCLEOTIDE SEQUENCE</scope>
    <source>
        <strain evidence="9">NBC_01432</strain>
    </source>
</reference>
<feature type="compositionally biased region" description="Basic residues" evidence="6">
    <location>
        <begin position="268"/>
        <end position="279"/>
    </location>
</feature>
<evidence type="ECO:0000313" key="10">
    <source>
        <dbReference type="Proteomes" id="UP001432209"/>
    </source>
</evidence>
<protein>
    <submittedName>
        <fullName evidence="9">Site-specific integrase</fullName>
    </submittedName>
</protein>
<dbReference type="InterPro" id="IPR010998">
    <property type="entry name" value="Integrase_recombinase_N"/>
</dbReference>
<dbReference type="InterPro" id="IPR044068">
    <property type="entry name" value="CB"/>
</dbReference>
<dbReference type="PROSITE" id="PS51900">
    <property type="entry name" value="CB"/>
    <property type="match status" value="1"/>
</dbReference>
<dbReference type="Gene3D" id="1.10.443.10">
    <property type="entry name" value="Intergrase catalytic core"/>
    <property type="match status" value="1"/>
</dbReference>
<dbReference type="InterPro" id="IPR011010">
    <property type="entry name" value="DNA_brk_join_enz"/>
</dbReference>
<dbReference type="PROSITE" id="PS51898">
    <property type="entry name" value="TYR_RECOMBINASE"/>
    <property type="match status" value="1"/>
</dbReference>
<feature type="region of interest" description="Disordered" evidence="6">
    <location>
        <begin position="259"/>
        <end position="280"/>
    </location>
</feature>
<dbReference type="InterPro" id="IPR050808">
    <property type="entry name" value="Phage_Integrase"/>
</dbReference>
<evidence type="ECO:0000256" key="4">
    <source>
        <dbReference type="ARBA" id="ARBA00023172"/>
    </source>
</evidence>
<sequence length="413" mass="46651">MGDQRRTRQPNGASSIYFGKDGKWHGRVTVGVRDDGKPDRRHIERKSKAEVTKAVREMERARDDKKLRKPGKGWTVGSWLEHWVENIARPYVSENTYDGYEVDVRVHLVPGLGAHRLDRLEPEHLESFYRKMQGKGSSAGTAHHVHRTIRVALGEAVRRGHVPTNPAEIAKAPRLEEEDIEPYDIEVVQSLLLQASKLRNSARWVVALALGLRQGEALGLHWEDVDLDAGYVRIRKNRLRPKYRHGCGEGEPCGRKAGYCPRREQTRREHKSTKSRAGRRTVGLPDPLIKLLRHHQDVQAGERLSAGADWEEKGYVFASPLGGPLSPNTDYHVWKRLLRDAGVRDGRLHDARHTAATVLLLLGVPDVVVDSIMGWEPGGAARMRARYMHITGPMLRKVAQQVGDMLWEPPQGE</sequence>
<evidence type="ECO:0000313" key="9">
    <source>
        <dbReference type="EMBL" id="WUX54094.1"/>
    </source>
</evidence>
<keyword evidence="4" id="KW-0233">DNA recombination</keyword>
<feature type="compositionally biased region" description="Basic and acidic residues" evidence="6">
    <location>
        <begin position="32"/>
        <end position="50"/>
    </location>
</feature>
<feature type="domain" description="Core-binding (CB)" evidence="8">
    <location>
        <begin position="74"/>
        <end position="157"/>
    </location>
</feature>
<keyword evidence="3 5" id="KW-0238">DNA-binding</keyword>
<feature type="domain" description="Tyr recombinase" evidence="7">
    <location>
        <begin position="178"/>
        <end position="400"/>
    </location>
</feature>
<evidence type="ECO:0000259" key="8">
    <source>
        <dbReference type="PROSITE" id="PS51900"/>
    </source>
</evidence>
<dbReference type="PANTHER" id="PTHR30629">
    <property type="entry name" value="PROPHAGE INTEGRASE"/>
    <property type="match status" value="1"/>
</dbReference>
<accession>A0ABZ2A9B6</accession>
<proteinExistence type="inferred from homology"/>
<keyword evidence="2" id="KW-0229">DNA integration</keyword>
<dbReference type="InterPro" id="IPR002104">
    <property type="entry name" value="Integrase_catalytic"/>
</dbReference>
<gene>
    <name evidence="9" type="ORF">OG442_22430</name>
</gene>
<dbReference type="CDD" id="cd01189">
    <property type="entry name" value="INT_ICEBs1_C_like"/>
    <property type="match status" value="1"/>
</dbReference>
<dbReference type="RefSeq" id="WP_329077709.1">
    <property type="nucleotide sequence ID" value="NZ_CP109495.1"/>
</dbReference>
<dbReference type="Gene3D" id="1.10.150.130">
    <property type="match status" value="1"/>
</dbReference>
<dbReference type="Pfam" id="PF00589">
    <property type="entry name" value="Phage_integrase"/>
    <property type="match status" value="1"/>
</dbReference>
<dbReference type="Pfam" id="PF14659">
    <property type="entry name" value="Phage_int_SAM_3"/>
    <property type="match status" value="1"/>
</dbReference>
<organism evidence="9 10">
    <name type="scientific">Streptomyces niveus</name>
    <name type="common">Streptomyces spheroides</name>
    <dbReference type="NCBI Taxonomy" id="193462"/>
    <lineage>
        <taxon>Bacteria</taxon>
        <taxon>Bacillati</taxon>
        <taxon>Actinomycetota</taxon>
        <taxon>Actinomycetes</taxon>
        <taxon>Kitasatosporales</taxon>
        <taxon>Streptomycetaceae</taxon>
        <taxon>Streptomyces</taxon>
    </lineage>
</organism>
<dbReference type="InterPro" id="IPR013762">
    <property type="entry name" value="Integrase-like_cat_sf"/>
</dbReference>
<keyword evidence="10" id="KW-1185">Reference proteome</keyword>
<feature type="region of interest" description="Disordered" evidence="6">
    <location>
        <begin position="28"/>
        <end position="50"/>
    </location>
</feature>
<evidence type="ECO:0000259" key="7">
    <source>
        <dbReference type="PROSITE" id="PS51898"/>
    </source>
</evidence>
<name>A0ABZ2A9B6_STRNV</name>
<evidence type="ECO:0000256" key="5">
    <source>
        <dbReference type="PROSITE-ProRule" id="PRU01248"/>
    </source>
</evidence>
<dbReference type="SUPFAM" id="SSF56349">
    <property type="entry name" value="DNA breaking-rejoining enzymes"/>
    <property type="match status" value="1"/>
</dbReference>
<evidence type="ECO:0000256" key="2">
    <source>
        <dbReference type="ARBA" id="ARBA00022908"/>
    </source>
</evidence>
<comment type="similarity">
    <text evidence="1">Belongs to the 'phage' integrase family.</text>
</comment>